<evidence type="ECO:0000259" key="1">
    <source>
        <dbReference type="Pfam" id="PF00076"/>
    </source>
</evidence>
<reference evidence="2 3" key="1">
    <citation type="journal article" date="2023" name="Plants (Basel)">
        <title>Bridging the Gap: Combining Genomics and Transcriptomics Approaches to Understand Stylosanthes scabra, an Orphan Legume from the Brazilian Caatinga.</title>
        <authorList>
            <person name="Ferreira-Neto J.R.C."/>
            <person name="da Silva M.D."/>
            <person name="Binneck E."/>
            <person name="de Melo N.F."/>
            <person name="da Silva R.H."/>
            <person name="de Melo A.L.T.M."/>
            <person name="Pandolfi V."/>
            <person name="Bustamante F.O."/>
            <person name="Brasileiro-Vidal A.C."/>
            <person name="Benko-Iseppon A.M."/>
        </authorList>
    </citation>
    <scope>NUCLEOTIDE SEQUENCE [LARGE SCALE GENOMIC DNA]</scope>
    <source>
        <tissue evidence="2">Leaves</tissue>
    </source>
</reference>
<dbReference type="Pfam" id="PF00076">
    <property type="entry name" value="RRM_1"/>
    <property type="match status" value="1"/>
</dbReference>
<organism evidence="2 3">
    <name type="scientific">Stylosanthes scabra</name>
    <dbReference type="NCBI Taxonomy" id="79078"/>
    <lineage>
        <taxon>Eukaryota</taxon>
        <taxon>Viridiplantae</taxon>
        <taxon>Streptophyta</taxon>
        <taxon>Embryophyta</taxon>
        <taxon>Tracheophyta</taxon>
        <taxon>Spermatophyta</taxon>
        <taxon>Magnoliopsida</taxon>
        <taxon>eudicotyledons</taxon>
        <taxon>Gunneridae</taxon>
        <taxon>Pentapetalae</taxon>
        <taxon>rosids</taxon>
        <taxon>fabids</taxon>
        <taxon>Fabales</taxon>
        <taxon>Fabaceae</taxon>
        <taxon>Papilionoideae</taxon>
        <taxon>50 kb inversion clade</taxon>
        <taxon>dalbergioids sensu lato</taxon>
        <taxon>Dalbergieae</taxon>
        <taxon>Pterocarpus clade</taxon>
        <taxon>Stylosanthes</taxon>
    </lineage>
</organism>
<dbReference type="InterPro" id="IPR012677">
    <property type="entry name" value="Nucleotide-bd_a/b_plait_sf"/>
</dbReference>
<evidence type="ECO:0000313" key="2">
    <source>
        <dbReference type="EMBL" id="MED6150000.1"/>
    </source>
</evidence>
<dbReference type="InterPro" id="IPR035979">
    <property type="entry name" value="RBD_domain_sf"/>
</dbReference>
<dbReference type="Proteomes" id="UP001341840">
    <property type="component" value="Unassembled WGS sequence"/>
</dbReference>
<feature type="domain" description="RRM" evidence="1">
    <location>
        <begin position="40"/>
        <end position="92"/>
    </location>
</feature>
<proteinExistence type="predicted"/>
<evidence type="ECO:0000313" key="3">
    <source>
        <dbReference type="Proteomes" id="UP001341840"/>
    </source>
</evidence>
<protein>
    <recommendedName>
        <fullName evidence="1">RRM domain-containing protein</fullName>
    </recommendedName>
</protein>
<dbReference type="SUPFAM" id="SSF54928">
    <property type="entry name" value="RNA-binding domain, RBD"/>
    <property type="match status" value="1"/>
</dbReference>
<keyword evidence="3" id="KW-1185">Reference proteome</keyword>
<comment type="caution">
    <text evidence="2">The sequence shown here is derived from an EMBL/GenBank/DDBJ whole genome shotgun (WGS) entry which is preliminary data.</text>
</comment>
<sequence length="140" mass="16499">MSAGVRMVEASERGIHGEKSGYASVQRGREEVSLYQVFRVVTKRELYKEFEKDGYIMDVFVSRKKRKKTMSLFAFIRYNSYGGAMRAIDRLNVPIQRRVQKWVEVKKKIHEVEKSKEPETKNLKLVANHRKEIKAMWAED</sequence>
<name>A0ABU6TMG9_9FABA</name>
<accession>A0ABU6TMG9</accession>
<dbReference type="CDD" id="cd00590">
    <property type="entry name" value="RRM_SF"/>
    <property type="match status" value="1"/>
</dbReference>
<gene>
    <name evidence="2" type="ORF">PIB30_067969</name>
</gene>
<dbReference type="Gene3D" id="3.30.70.330">
    <property type="match status" value="1"/>
</dbReference>
<dbReference type="EMBL" id="JASCZI010091340">
    <property type="protein sequence ID" value="MED6150000.1"/>
    <property type="molecule type" value="Genomic_DNA"/>
</dbReference>
<dbReference type="InterPro" id="IPR000504">
    <property type="entry name" value="RRM_dom"/>
</dbReference>